<dbReference type="Pfam" id="PF03704">
    <property type="entry name" value="BTAD"/>
    <property type="match status" value="1"/>
</dbReference>
<dbReference type="CDD" id="cd15831">
    <property type="entry name" value="BTAD"/>
    <property type="match status" value="1"/>
</dbReference>
<reference evidence="7 8" key="1">
    <citation type="submission" date="2022-04" db="EMBL/GenBank/DDBJ databases">
        <title>Genome draft of Actinomadura sp. ATCC 31491.</title>
        <authorList>
            <person name="Shi X."/>
            <person name="Du Y."/>
        </authorList>
    </citation>
    <scope>NUCLEOTIDE SEQUENCE [LARGE SCALE GENOMIC DNA]</scope>
    <source>
        <strain evidence="7 8">ATCC 31491</strain>
    </source>
</reference>
<dbReference type="SUPFAM" id="SSF46894">
    <property type="entry name" value="C-terminal effector domain of the bipartite response regulators"/>
    <property type="match status" value="1"/>
</dbReference>
<feature type="domain" description="OmpR/PhoB-type" evidence="6">
    <location>
        <begin position="1"/>
        <end position="77"/>
    </location>
</feature>
<dbReference type="SUPFAM" id="SSF48452">
    <property type="entry name" value="TPR-like"/>
    <property type="match status" value="1"/>
</dbReference>
<dbReference type="Proteomes" id="UP001317259">
    <property type="component" value="Unassembled WGS sequence"/>
</dbReference>
<evidence type="ECO:0000259" key="6">
    <source>
        <dbReference type="PROSITE" id="PS51755"/>
    </source>
</evidence>
<dbReference type="EMBL" id="JAKRKC020000003">
    <property type="protein sequence ID" value="MCK2221082.1"/>
    <property type="molecule type" value="Genomic_DNA"/>
</dbReference>
<gene>
    <name evidence="7" type="ORF">MF672_045865</name>
</gene>
<dbReference type="PANTHER" id="PTHR35807:SF1">
    <property type="entry name" value="TRANSCRIPTIONAL REGULATOR REDD"/>
    <property type="match status" value="1"/>
</dbReference>
<dbReference type="SMART" id="SM01043">
    <property type="entry name" value="BTAD"/>
    <property type="match status" value="1"/>
</dbReference>
<organism evidence="7 8">
    <name type="scientific">Actinomadura luzonensis</name>
    <dbReference type="NCBI Taxonomy" id="2805427"/>
    <lineage>
        <taxon>Bacteria</taxon>
        <taxon>Bacillati</taxon>
        <taxon>Actinomycetota</taxon>
        <taxon>Actinomycetes</taxon>
        <taxon>Streptosporangiales</taxon>
        <taxon>Thermomonosporaceae</taxon>
        <taxon>Actinomadura</taxon>
    </lineage>
</organism>
<keyword evidence="2" id="KW-0805">Transcription regulation</keyword>
<dbReference type="Gene3D" id="1.25.40.10">
    <property type="entry name" value="Tetratricopeptide repeat domain"/>
    <property type="match status" value="1"/>
</dbReference>
<comment type="caution">
    <text evidence="7">The sequence shown here is derived from an EMBL/GenBank/DDBJ whole genome shotgun (WGS) entry which is preliminary data.</text>
</comment>
<evidence type="ECO:0000256" key="3">
    <source>
        <dbReference type="ARBA" id="ARBA00023125"/>
    </source>
</evidence>
<dbReference type="PROSITE" id="PS51755">
    <property type="entry name" value="OMPR_PHOB"/>
    <property type="match status" value="1"/>
</dbReference>
<dbReference type="InterPro" id="IPR016032">
    <property type="entry name" value="Sig_transdc_resp-reg_C-effctor"/>
</dbReference>
<evidence type="ECO:0000256" key="2">
    <source>
        <dbReference type="ARBA" id="ARBA00023015"/>
    </source>
</evidence>
<dbReference type="PANTHER" id="PTHR35807">
    <property type="entry name" value="TRANSCRIPTIONAL REGULATOR REDD-RELATED"/>
    <property type="match status" value="1"/>
</dbReference>
<dbReference type="Gene3D" id="1.10.10.10">
    <property type="entry name" value="Winged helix-like DNA-binding domain superfamily/Winged helix DNA-binding domain"/>
    <property type="match status" value="1"/>
</dbReference>
<keyword evidence="4" id="KW-0804">Transcription</keyword>
<feature type="DNA-binding region" description="OmpR/PhoB-type" evidence="5">
    <location>
        <begin position="1"/>
        <end position="77"/>
    </location>
</feature>
<proteinExistence type="inferred from homology"/>
<accession>A0ABT0G915</accession>
<dbReference type="InterPro" id="IPR051677">
    <property type="entry name" value="AfsR-DnrI-RedD_regulator"/>
</dbReference>
<dbReference type="Pfam" id="PF00486">
    <property type="entry name" value="Trans_reg_C"/>
    <property type="match status" value="1"/>
</dbReference>
<keyword evidence="3 5" id="KW-0238">DNA-binding</keyword>
<dbReference type="InterPro" id="IPR001867">
    <property type="entry name" value="OmpR/PhoB-type_DNA-bd"/>
</dbReference>
<evidence type="ECO:0000256" key="4">
    <source>
        <dbReference type="ARBA" id="ARBA00023163"/>
    </source>
</evidence>
<comment type="similarity">
    <text evidence="1">Belongs to the AfsR/DnrI/RedD regulatory family.</text>
</comment>
<sequence length="253" mass="28089">MPRKVLALLLVHANHVVPVSALISELWDDQPPPSAPTTLQTYIVQIRRVLRCTLGLSAAEVSNDILCTWSGAYQFKADHVDLYEFTRLSARGQQQLGEGDVAGGMQTLQSALALWRGPALVDVRAGRLLQAEVSRLHESRLTVCQKHIEAALQLGLHQEVLGELLWLAAQHPLHENLHAQYMIALYRCGRRNDALHAYQRLRASLVRELGLEPSLRLRRLHQAMLSGDPVLDTWPAGDAVLPEGQPTRVVRAG</sequence>
<dbReference type="InterPro" id="IPR005158">
    <property type="entry name" value="BTAD"/>
</dbReference>
<name>A0ABT0G915_9ACTN</name>
<evidence type="ECO:0000313" key="7">
    <source>
        <dbReference type="EMBL" id="MCK2221082.1"/>
    </source>
</evidence>
<protein>
    <submittedName>
        <fullName evidence="7">AfsR/SARP family transcriptional regulator</fullName>
    </submittedName>
</protein>
<dbReference type="RefSeq" id="WP_242380797.1">
    <property type="nucleotide sequence ID" value="NZ_JAKRKC020000003.1"/>
</dbReference>
<dbReference type="InterPro" id="IPR036388">
    <property type="entry name" value="WH-like_DNA-bd_sf"/>
</dbReference>
<keyword evidence="8" id="KW-1185">Reference proteome</keyword>
<dbReference type="InterPro" id="IPR011990">
    <property type="entry name" value="TPR-like_helical_dom_sf"/>
</dbReference>
<evidence type="ECO:0000313" key="8">
    <source>
        <dbReference type="Proteomes" id="UP001317259"/>
    </source>
</evidence>
<evidence type="ECO:0000256" key="1">
    <source>
        <dbReference type="ARBA" id="ARBA00005820"/>
    </source>
</evidence>
<evidence type="ECO:0000256" key="5">
    <source>
        <dbReference type="PROSITE-ProRule" id="PRU01091"/>
    </source>
</evidence>